<dbReference type="OrthoDB" id="408631at2759"/>
<dbReference type="InterPro" id="IPR050654">
    <property type="entry name" value="AChE-related_enzymes"/>
</dbReference>
<feature type="domain" description="Carboxylesterase type B" evidence="4">
    <location>
        <begin position="31"/>
        <end position="523"/>
    </location>
</feature>
<evidence type="ECO:0000256" key="3">
    <source>
        <dbReference type="RuleBase" id="RU361235"/>
    </source>
</evidence>
<dbReference type="Pfam" id="PF00135">
    <property type="entry name" value="COesterase"/>
    <property type="match status" value="1"/>
</dbReference>
<dbReference type="GeneID" id="28732101"/>
<dbReference type="Gene3D" id="3.40.50.1820">
    <property type="entry name" value="alpha/beta hydrolase"/>
    <property type="match status" value="1"/>
</dbReference>
<dbReference type="InterPro" id="IPR029058">
    <property type="entry name" value="AB_hydrolase_fold"/>
</dbReference>
<evidence type="ECO:0000313" key="6">
    <source>
        <dbReference type="Proteomes" id="UP000038010"/>
    </source>
</evidence>
<dbReference type="InterPro" id="IPR019826">
    <property type="entry name" value="Carboxylesterase_B_AS"/>
</dbReference>
<accession>A0A0N1H455</accession>
<protein>
    <recommendedName>
        <fullName evidence="3">Carboxylic ester hydrolase</fullName>
        <ecNumber evidence="3">3.1.1.-</ecNumber>
    </recommendedName>
</protein>
<evidence type="ECO:0000259" key="4">
    <source>
        <dbReference type="Pfam" id="PF00135"/>
    </source>
</evidence>
<dbReference type="InterPro" id="IPR002018">
    <property type="entry name" value="CarbesteraseB"/>
</dbReference>
<name>A0A0N1H455_9EURO</name>
<organism evidence="5 6">
    <name type="scientific">Cyphellophora attinorum</name>
    <dbReference type="NCBI Taxonomy" id="1664694"/>
    <lineage>
        <taxon>Eukaryota</taxon>
        <taxon>Fungi</taxon>
        <taxon>Dikarya</taxon>
        <taxon>Ascomycota</taxon>
        <taxon>Pezizomycotina</taxon>
        <taxon>Eurotiomycetes</taxon>
        <taxon>Chaetothyriomycetidae</taxon>
        <taxon>Chaetothyriales</taxon>
        <taxon>Cyphellophoraceae</taxon>
        <taxon>Cyphellophora</taxon>
    </lineage>
</organism>
<keyword evidence="2 3" id="KW-0378">Hydrolase</keyword>
<feature type="signal peptide" evidence="3">
    <location>
        <begin position="1"/>
        <end position="17"/>
    </location>
</feature>
<dbReference type="ESTHER" id="9euro-a0a0n1h455">
    <property type="family name" value="Fungal_carboxylesterase_lipase"/>
</dbReference>
<proteinExistence type="inferred from homology"/>
<dbReference type="EMBL" id="LFJN01000013">
    <property type="protein sequence ID" value="KPI40022.1"/>
    <property type="molecule type" value="Genomic_DNA"/>
</dbReference>
<dbReference type="STRING" id="1664694.A0A0N1H455"/>
<dbReference type="PROSITE" id="PS00122">
    <property type="entry name" value="CARBOXYLESTERASE_B_1"/>
    <property type="match status" value="1"/>
</dbReference>
<sequence length="562" mass="61799">MLLHFEKLVLLASLVNAAAVDNLAPRDATNAPTVQLQNGSYYGRFNPTYNQDEFLGMPYAQPPVGDLRFRVPQPLDESWSEPKDATEYGYQCIGYGGDTWVLGNYISEDCLTVNVVRPHGLAPDAKLPVAFWIHGGGLTMGGGSDPRYNMSFIVQRSVEMGSPIVAVSINYRLHSWGFLWGSEMQAEGAGNLAFRDQRLALEWNSQNIASFGGDPARVTIWGESAGARSVASQLLAYDGRDDGLFQGAIQESGTGLTSTFTDIPAEGDPWQEYYDDIVEQTNCTSASDTLQCLREVDVWTLSDIFNTSTNPGFGRYADGEFLTAPRDQLVREGKFVKVPLLIGTNFDEGTSQGQAGINTTEQWESYLTDQGANNETVAVLSALYPDVPSLGIPAILDGRPSGSLARYGAMWKRVAAFAGDLNQQAGRRWFSRHWALADVPVYSYHFNVLVNGLGPAIGSTHFQEVAFVFDNTQGKGYDTVVAVNPFANKPESYAQLAKLMSSHWINFFNNQDPNSEDDPANIVFDANKTELAYTEVDDYRVEQIDYLIEKLFGDATLSDIES</sequence>
<keyword evidence="3" id="KW-0732">Signal</keyword>
<dbReference type="PROSITE" id="PS00941">
    <property type="entry name" value="CARBOXYLESTERASE_B_2"/>
    <property type="match status" value="1"/>
</dbReference>
<comment type="caution">
    <text evidence="5">The sequence shown here is derived from an EMBL/GenBank/DDBJ whole genome shotgun (WGS) entry which is preliminary data.</text>
</comment>
<dbReference type="Proteomes" id="UP000038010">
    <property type="component" value="Unassembled WGS sequence"/>
</dbReference>
<evidence type="ECO:0000313" key="5">
    <source>
        <dbReference type="EMBL" id="KPI40022.1"/>
    </source>
</evidence>
<gene>
    <name evidence="5" type="ORF">AB675_11380</name>
</gene>
<dbReference type="AlphaFoldDB" id="A0A0N1H455"/>
<evidence type="ECO:0000256" key="2">
    <source>
        <dbReference type="ARBA" id="ARBA00022801"/>
    </source>
</evidence>
<dbReference type="SUPFAM" id="SSF53474">
    <property type="entry name" value="alpha/beta-Hydrolases"/>
    <property type="match status" value="1"/>
</dbReference>
<keyword evidence="6" id="KW-1185">Reference proteome</keyword>
<evidence type="ECO:0000256" key="1">
    <source>
        <dbReference type="ARBA" id="ARBA00005964"/>
    </source>
</evidence>
<dbReference type="RefSeq" id="XP_017999985.1">
    <property type="nucleotide sequence ID" value="XM_018140221.1"/>
</dbReference>
<dbReference type="PANTHER" id="PTHR43918:SF4">
    <property type="entry name" value="CARBOXYLIC ESTER HYDROLASE"/>
    <property type="match status" value="1"/>
</dbReference>
<dbReference type="PANTHER" id="PTHR43918">
    <property type="entry name" value="ACETYLCHOLINESTERASE"/>
    <property type="match status" value="1"/>
</dbReference>
<dbReference type="InterPro" id="IPR019819">
    <property type="entry name" value="Carboxylesterase_B_CS"/>
</dbReference>
<dbReference type="GO" id="GO:0052689">
    <property type="term" value="F:carboxylic ester hydrolase activity"/>
    <property type="evidence" value="ECO:0007669"/>
    <property type="project" value="TreeGrafter"/>
</dbReference>
<reference evidence="5 6" key="1">
    <citation type="submission" date="2015-06" db="EMBL/GenBank/DDBJ databases">
        <title>Draft genome of the ant-associated black yeast Phialophora attae CBS 131958.</title>
        <authorList>
            <person name="Moreno L.F."/>
            <person name="Stielow B.J."/>
            <person name="de Hoog S."/>
            <person name="Vicente V.A."/>
            <person name="Weiss V.A."/>
            <person name="de Vries M."/>
            <person name="Cruz L.M."/>
            <person name="Souza E.M."/>
        </authorList>
    </citation>
    <scope>NUCLEOTIDE SEQUENCE [LARGE SCALE GENOMIC DNA]</scope>
    <source>
        <strain evidence="5 6">CBS 131958</strain>
    </source>
</reference>
<feature type="chain" id="PRO_5005732924" description="Carboxylic ester hydrolase" evidence="3">
    <location>
        <begin position="18"/>
        <end position="562"/>
    </location>
</feature>
<dbReference type="EC" id="3.1.1.-" evidence="3"/>
<dbReference type="VEuPathDB" id="FungiDB:AB675_11380"/>
<comment type="similarity">
    <text evidence="1 3">Belongs to the type-B carboxylesterase/lipase family.</text>
</comment>